<protein>
    <submittedName>
        <fullName evidence="1">Cyun94</fullName>
    </submittedName>
</protein>
<sequence>MKQPVFAKYLEFDNVVLDLTGVVTVQSPSLLQAAAAEEYIIFLNVKKAFYKNFHLRCDLSLETLTLLVYEKLRLTVNGVEFVKPAKFVDYISFNATDRDNSMIIDLCPDARVIVAKRLHADEEYHQRVSGFVDFQMRHCVPRAAIVTDQKARNDLDRELEIKLYES</sequence>
<reference evidence="1" key="1">
    <citation type="submission" date="2018-05" db="EMBL/GenBank/DDBJ databases">
        <title>Genome sequence and analysis of Cyclophragma undans nucleopolyhedrovirus: a distinct group I alphabaculovirus.</title>
        <authorList>
            <person name="Zhu Z."/>
            <person name="Yin F."/>
            <person name="Liu X."/>
            <person name="Hou D."/>
            <person name="Wang J."/>
            <person name="Zhang L."/>
            <person name="Arif B."/>
            <person name="Wang H."/>
            <person name="Deng F."/>
            <person name="Hu Z."/>
        </authorList>
    </citation>
    <scope>NUCLEOTIDE SEQUENCE [LARGE SCALE GENOMIC DNA]</scope>
    <source>
        <strain evidence="1">Whiov</strain>
    </source>
</reference>
<dbReference type="GeneID" id="65101914"/>
<dbReference type="EMBL" id="KT957089">
    <property type="protein sequence ID" value="AOT85552.1"/>
    <property type="molecule type" value="Genomic_DNA"/>
</dbReference>
<name>A0A288QZL9_9ABAC</name>
<dbReference type="Pfam" id="PF06033">
    <property type="entry name" value="DUF918"/>
    <property type="match status" value="1"/>
</dbReference>
<evidence type="ECO:0000313" key="1">
    <source>
        <dbReference type="EMBL" id="AOT85552.1"/>
    </source>
</evidence>
<accession>A0A288QZL9</accession>
<dbReference type="Proteomes" id="UP000502721">
    <property type="component" value="Segment"/>
</dbReference>
<organism evidence="1 2">
    <name type="scientific">Cyclophragma undans nucleopolyhedrovirus</name>
    <dbReference type="NCBI Taxonomy" id="1906244"/>
    <lineage>
        <taxon>Viruses</taxon>
        <taxon>Viruses incertae sedis</taxon>
        <taxon>Naldaviricetes</taxon>
        <taxon>Lefavirales</taxon>
        <taxon>Baculoviridae</taxon>
        <taxon>Alphabaculovirus</taxon>
        <taxon>Alphabaculovirus cycundantis</taxon>
    </lineage>
</organism>
<evidence type="ECO:0000313" key="2">
    <source>
        <dbReference type="Proteomes" id="UP000502721"/>
    </source>
</evidence>
<proteinExistence type="predicted"/>
<dbReference type="InterPro" id="IPR009264">
    <property type="entry name" value="AcMNPV_Orf57"/>
</dbReference>
<dbReference type="KEGG" id="vg:65101914"/>
<keyword evidence="2" id="KW-1185">Reference proteome</keyword>
<dbReference type="RefSeq" id="YP_010086696.1">
    <property type="nucleotide sequence ID" value="NC_055467.1"/>
</dbReference>